<accession>A0A9D3M381</accession>
<evidence type="ECO:0000259" key="6">
    <source>
        <dbReference type="PROSITE" id="PS50835"/>
    </source>
</evidence>
<dbReference type="Pfam" id="PF00047">
    <property type="entry name" value="ig"/>
    <property type="match status" value="1"/>
</dbReference>
<evidence type="ECO:0000256" key="3">
    <source>
        <dbReference type="ARBA" id="ARBA00023136"/>
    </source>
</evidence>
<organism evidence="7 8">
    <name type="scientific">Anguilla anguilla</name>
    <name type="common">European freshwater eel</name>
    <name type="synonym">Muraena anguilla</name>
    <dbReference type="NCBI Taxonomy" id="7936"/>
    <lineage>
        <taxon>Eukaryota</taxon>
        <taxon>Metazoa</taxon>
        <taxon>Chordata</taxon>
        <taxon>Craniata</taxon>
        <taxon>Vertebrata</taxon>
        <taxon>Euteleostomi</taxon>
        <taxon>Actinopterygii</taxon>
        <taxon>Neopterygii</taxon>
        <taxon>Teleostei</taxon>
        <taxon>Anguilliformes</taxon>
        <taxon>Anguillidae</taxon>
        <taxon>Anguilla</taxon>
    </lineage>
</organism>
<feature type="non-terminal residue" evidence="7">
    <location>
        <position position="1"/>
    </location>
</feature>
<dbReference type="InterPro" id="IPR013151">
    <property type="entry name" value="Immunoglobulin_dom"/>
</dbReference>
<dbReference type="InterPro" id="IPR007110">
    <property type="entry name" value="Ig-like_dom"/>
</dbReference>
<evidence type="ECO:0000256" key="2">
    <source>
        <dbReference type="ARBA" id="ARBA00022729"/>
    </source>
</evidence>
<dbReference type="InterPro" id="IPR036179">
    <property type="entry name" value="Ig-like_dom_sf"/>
</dbReference>
<feature type="non-terminal residue" evidence="7">
    <location>
        <position position="296"/>
    </location>
</feature>
<dbReference type="GO" id="GO:0016020">
    <property type="term" value="C:membrane"/>
    <property type="evidence" value="ECO:0007669"/>
    <property type="project" value="UniProtKB-SubCell"/>
</dbReference>
<dbReference type="PROSITE" id="PS50835">
    <property type="entry name" value="IG_LIKE"/>
    <property type="match status" value="2"/>
</dbReference>
<evidence type="ECO:0000313" key="8">
    <source>
        <dbReference type="Proteomes" id="UP001044222"/>
    </source>
</evidence>
<dbReference type="AlphaFoldDB" id="A0A9D3M381"/>
<feature type="domain" description="Ig-like" evidence="6">
    <location>
        <begin position="238"/>
        <end position="296"/>
    </location>
</feature>
<keyword evidence="2" id="KW-0732">Signal</keyword>
<gene>
    <name evidence="7" type="ORF">ANANG_G00169650</name>
</gene>
<evidence type="ECO:0000256" key="1">
    <source>
        <dbReference type="ARBA" id="ARBA00004370"/>
    </source>
</evidence>
<dbReference type="GO" id="GO:0005911">
    <property type="term" value="C:cell-cell junction"/>
    <property type="evidence" value="ECO:0007669"/>
    <property type="project" value="TreeGrafter"/>
</dbReference>
<dbReference type="Gene3D" id="2.60.40.10">
    <property type="entry name" value="Immunoglobulins"/>
    <property type="match status" value="4"/>
</dbReference>
<feature type="domain" description="Ig-like" evidence="6">
    <location>
        <begin position="35"/>
        <end position="125"/>
    </location>
</feature>
<dbReference type="Proteomes" id="UP001044222">
    <property type="component" value="Chromosome 9"/>
</dbReference>
<dbReference type="EMBL" id="JAFIRN010000009">
    <property type="protein sequence ID" value="KAG5841714.1"/>
    <property type="molecule type" value="Genomic_DNA"/>
</dbReference>
<reference evidence="7" key="1">
    <citation type="submission" date="2021-01" db="EMBL/GenBank/DDBJ databases">
        <title>A chromosome-scale assembly of European eel, Anguilla anguilla.</title>
        <authorList>
            <person name="Henkel C."/>
            <person name="Jong-Raadsen S.A."/>
            <person name="Dufour S."/>
            <person name="Weltzien F.-A."/>
            <person name="Palstra A.P."/>
            <person name="Pelster B."/>
            <person name="Spaink H.P."/>
            <person name="Van Den Thillart G.E."/>
            <person name="Jansen H."/>
            <person name="Zahm M."/>
            <person name="Klopp C."/>
            <person name="Cedric C."/>
            <person name="Louis A."/>
            <person name="Berthelot C."/>
            <person name="Parey E."/>
            <person name="Roest Crollius H."/>
            <person name="Montfort J."/>
            <person name="Robinson-Rechavi M."/>
            <person name="Bucao C."/>
            <person name="Bouchez O."/>
            <person name="Gislard M."/>
            <person name="Lluch J."/>
            <person name="Milhes M."/>
            <person name="Lampietro C."/>
            <person name="Lopez Roques C."/>
            <person name="Donnadieu C."/>
            <person name="Braasch I."/>
            <person name="Desvignes T."/>
            <person name="Postlethwait J."/>
            <person name="Bobe J."/>
            <person name="Guiguen Y."/>
            <person name="Dirks R."/>
        </authorList>
    </citation>
    <scope>NUCLEOTIDE SEQUENCE</scope>
    <source>
        <strain evidence="7">Tag_6206</strain>
        <tissue evidence="7">Liver</tissue>
    </source>
</reference>
<comment type="subcellular location">
    <subcellularLocation>
        <location evidence="1">Membrane</location>
    </subcellularLocation>
</comment>
<sequence>IVNYETGALNISSLREEDSGEYVFERFRLSGPLRPKTIQLHIYERIVSVQVTSQVNNSTDGSSCHVTLSCSVIGGSQVALSWSRNGENIAGAENRTTLTVSPTRAEEDYTCTAINPISSLSNTVTAGPCQTVLQVFRVFGTSLELNGAVGESIVLPTDEKGPIRGPGFMEWTKNNTNVIRLVRKQGSSSFETDKINAAFEGRLIVNYETGALNISSLREEDSGEYDFTGIVSSGSLRPKTIQLHIYERIVSVQVTSQVNNSTDGNSCHVTLSCSVIGGSQVVLSWSRNGKNIAGAE</sequence>
<proteinExistence type="predicted"/>
<keyword evidence="4" id="KW-0325">Glycoprotein</keyword>
<protein>
    <recommendedName>
        <fullName evidence="6">Ig-like domain-containing protein</fullName>
    </recommendedName>
</protein>
<keyword evidence="3" id="KW-0472">Membrane</keyword>
<dbReference type="SUPFAM" id="SSF48726">
    <property type="entry name" value="Immunoglobulin"/>
    <property type="match status" value="2"/>
</dbReference>
<keyword evidence="5" id="KW-0393">Immunoglobulin domain</keyword>
<name>A0A9D3M381_ANGAN</name>
<dbReference type="InterPro" id="IPR013783">
    <property type="entry name" value="Ig-like_fold"/>
</dbReference>
<dbReference type="CDD" id="cd00096">
    <property type="entry name" value="Ig"/>
    <property type="match status" value="1"/>
</dbReference>
<dbReference type="PANTHER" id="PTHR12080">
    <property type="entry name" value="SIGNALING LYMPHOCYTIC ACTIVATION MOLECULE"/>
    <property type="match status" value="1"/>
</dbReference>
<evidence type="ECO:0000313" key="7">
    <source>
        <dbReference type="EMBL" id="KAG5841714.1"/>
    </source>
</evidence>
<dbReference type="PANTHER" id="PTHR12080:SF59">
    <property type="entry name" value="HEPATIC AND GLIAL CELL ADHESION MOLECULE"/>
    <property type="match status" value="1"/>
</dbReference>
<keyword evidence="8" id="KW-1185">Reference proteome</keyword>
<comment type="caution">
    <text evidence="7">The sequence shown here is derived from an EMBL/GenBank/DDBJ whole genome shotgun (WGS) entry which is preliminary data.</text>
</comment>
<evidence type="ECO:0000256" key="5">
    <source>
        <dbReference type="ARBA" id="ARBA00023319"/>
    </source>
</evidence>
<dbReference type="InterPro" id="IPR015631">
    <property type="entry name" value="CD2/SLAM_rcpt"/>
</dbReference>
<evidence type="ECO:0000256" key="4">
    <source>
        <dbReference type="ARBA" id="ARBA00023180"/>
    </source>
</evidence>